<protein>
    <submittedName>
        <fullName evidence="1">Uncharacterized protein</fullName>
    </submittedName>
</protein>
<evidence type="ECO:0000313" key="1">
    <source>
        <dbReference type="EMBL" id="OGZ24134.1"/>
    </source>
</evidence>
<evidence type="ECO:0000313" key="2">
    <source>
        <dbReference type="Proteomes" id="UP000178647"/>
    </source>
</evidence>
<dbReference type="EMBL" id="MHMH01000019">
    <property type="protein sequence ID" value="OGZ24134.1"/>
    <property type="molecule type" value="Genomic_DNA"/>
</dbReference>
<dbReference type="Proteomes" id="UP000178647">
    <property type="component" value="Unassembled WGS sequence"/>
</dbReference>
<organism evidence="1 2">
    <name type="scientific">Candidatus Nealsonbacteria bacterium RIFCSPLOWO2_01_FULL_43_32</name>
    <dbReference type="NCBI Taxonomy" id="1801672"/>
    <lineage>
        <taxon>Bacteria</taxon>
        <taxon>Candidatus Nealsoniibacteriota</taxon>
    </lineage>
</organism>
<proteinExistence type="predicted"/>
<name>A0A1G2EEB2_9BACT</name>
<comment type="caution">
    <text evidence="1">The sequence shown here is derived from an EMBL/GenBank/DDBJ whole genome shotgun (WGS) entry which is preliminary data.</text>
</comment>
<sequence length="75" mass="8061">MKTIIIFIIVLLLAVAGAYYFGYLKGYGKGMEVGRAAAKSGAGAAVETPLGEMPSTNPFEKAINPFKDLYQNPFK</sequence>
<accession>A0A1G2EEB2</accession>
<dbReference type="AlphaFoldDB" id="A0A1G2EEB2"/>
<gene>
    <name evidence="1" type="ORF">A2896_02365</name>
</gene>
<reference evidence="1 2" key="1">
    <citation type="journal article" date="2016" name="Nat. Commun.">
        <title>Thousands of microbial genomes shed light on interconnected biogeochemical processes in an aquifer system.</title>
        <authorList>
            <person name="Anantharaman K."/>
            <person name="Brown C.T."/>
            <person name="Hug L.A."/>
            <person name="Sharon I."/>
            <person name="Castelle C.J."/>
            <person name="Probst A.J."/>
            <person name="Thomas B.C."/>
            <person name="Singh A."/>
            <person name="Wilkins M.J."/>
            <person name="Karaoz U."/>
            <person name="Brodie E.L."/>
            <person name="Williams K.H."/>
            <person name="Hubbard S.S."/>
            <person name="Banfield J.F."/>
        </authorList>
    </citation>
    <scope>NUCLEOTIDE SEQUENCE [LARGE SCALE GENOMIC DNA]</scope>
</reference>